<protein>
    <submittedName>
        <fullName evidence="3">Tripartite tricarboxylate transporter TctB family protein</fullName>
    </submittedName>
</protein>
<keyword evidence="1" id="KW-1133">Transmembrane helix</keyword>
<evidence type="ECO:0000259" key="2">
    <source>
        <dbReference type="Pfam" id="PF07331"/>
    </source>
</evidence>
<name>A0A9E7NBF0_9EURY</name>
<dbReference type="EMBL" id="CP100355">
    <property type="protein sequence ID" value="UTF54810.1"/>
    <property type="molecule type" value="Genomic_DNA"/>
</dbReference>
<organism evidence="3 4">
    <name type="scientific">Natronosalvus rutilus</name>
    <dbReference type="NCBI Taxonomy" id="2953753"/>
    <lineage>
        <taxon>Archaea</taxon>
        <taxon>Methanobacteriati</taxon>
        <taxon>Methanobacteriota</taxon>
        <taxon>Stenosarchaea group</taxon>
        <taxon>Halobacteria</taxon>
        <taxon>Halobacteriales</taxon>
        <taxon>Natrialbaceae</taxon>
        <taxon>Natronosalvus</taxon>
    </lineage>
</organism>
<evidence type="ECO:0000313" key="4">
    <source>
        <dbReference type="Proteomes" id="UP001056855"/>
    </source>
</evidence>
<keyword evidence="1" id="KW-0472">Membrane</keyword>
<proteinExistence type="predicted"/>
<dbReference type="AlphaFoldDB" id="A0A9E7NBF0"/>
<feature type="transmembrane region" description="Helical" evidence="1">
    <location>
        <begin position="41"/>
        <end position="60"/>
    </location>
</feature>
<feature type="domain" description="DUF1468" evidence="2">
    <location>
        <begin position="14"/>
        <end position="148"/>
    </location>
</feature>
<dbReference type="RefSeq" id="WP_254159521.1">
    <property type="nucleotide sequence ID" value="NZ_CP100355.1"/>
</dbReference>
<feature type="transmembrane region" description="Helical" evidence="1">
    <location>
        <begin position="91"/>
        <end position="113"/>
    </location>
</feature>
<dbReference type="GeneID" id="73289574"/>
<evidence type="ECO:0000256" key="1">
    <source>
        <dbReference type="SAM" id="Phobius"/>
    </source>
</evidence>
<reference evidence="3" key="1">
    <citation type="submission" date="2022-06" db="EMBL/GenBank/DDBJ databases">
        <title>Diverse halophilic archaea isolated from saline environments.</title>
        <authorList>
            <person name="Cui H.-L."/>
        </authorList>
    </citation>
    <scope>NUCLEOTIDE SEQUENCE</scope>
    <source>
        <strain evidence="3">WLHS1</strain>
    </source>
</reference>
<dbReference type="Pfam" id="PF07331">
    <property type="entry name" value="TctB"/>
    <property type="match status" value="1"/>
</dbReference>
<feature type="transmembrane region" description="Helical" evidence="1">
    <location>
        <begin position="12"/>
        <end position="29"/>
    </location>
</feature>
<accession>A0A9E7NBF0</accession>
<keyword evidence="1" id="KW-0812">Transmembrane</keyword>
<sequence>MTDIRTWFDSETIFLILVAAFAIWIYLGGDDYSSAGAMYPQLTAGIVLGLLALLVVLRLLPADIQDSVTSSTEAIDYGEISETQSFSTRNVGIVALLFAVYVIGVYAIGFLLATVPYVYGSLVAFGYGTQKRRVAITALITLMVVAGYILLGIPWTFGEVFEFLG</sequence>
<dbReference type="KEGG" id="sawl:NGM29_05970"/>
<evidence type="ECO:0000313" key="3">
    <source>
        <dbReference type="EMBL" id="UTF54810.1"/>
    </source>
</evidence>
<feature type="transmembrane region" description="Helical" evidence="1">
    <location>
        <begin position="134"/>
        <end position="157"/>
    </location>
</feature>
<dbReference type="Proteomes" id="UP001056855">
    <property type="component" value="Chromosome"/>
</dbReference>
<gene>
    <name evidence="3" type="ORF">NGM29_05970</name>
</gene>
<dbReference type="InterPro" id="IPR009936">
    <property type="entry name" value="DUF1468"/>
</dbReference>
<keyword evidence="4" id="KW-1185">Reference proteome</keyword>